<name>A0AB39KR54_9CAUL</name>
<dbReference type="GO" id="GO:0044781">
    <property type="term" value="P:bacterial-type flagellum organization"/>
    <property type="evidence" value="ECO:0007669"/>
    <property type="project" value="InterPro"/>
</dbReference>
<keyword evidence="1" id="KW-0282">Flagellum</keyword>
<dbReference type="AlphaFoldDB" id="A0AB39KR54"/>
<accession>A0AB39KR54</accession>
<evidence type="ECO:0000313" key="1">
    <source>
        <dbReference type="EMBL" id="XDO96302.1"/>
    </source>
</evidence>
<protein>
    <submittedName>
        <fullName evidence="1">Flagellar assembly protein FliX</fullName>
    </submittedName>
</protein>
<dbReference type="RefSeq" id="WP_369059156.1">
    <property type="nucleotide sequence ID" value="NZ_CP158375.1"/>
</dbReference>
<dbReference type="Pfam" id="PF10768">
    <property type="entry name" value="FliX"/>
    <property type="match status" value="1"/>
</dbReference>
<gene>
    <name evidence="1" type="ORF">ABOZ73_16205</name>
</gene>
<dbReference type="EMBL" id="CP158375">
    <property type="protein sequence ID" value="XDO96302.1"/>
    <property type="molecule type" value="Genomic_DNA"/>
</dbReference>
<organism evidence="1">
    <name type="scientific">Caulobacter sp. 73W</name>
    <dbReference type="NCBI Taxonomy" id="3161137"/>
    <lineage>
        <taxon>Bacteria</taxon>
        <taxon>Pseudomonadati</taxon>
        <taxon>Pseudomonadota</taxon>
        <taxon>Alphaproteobacteria</taxon>
        <taxon>Caulobacterales</taxon>
        <taxon>Caulobacteraceae</taxon>
        <taxon>Caulobacter</taxon>
    </lineage>
</organism>
<keyword evidence="1" id="KW-0969">Cilium</keyword>
<sequence length="159" mass="16098">MAESYMVNGRVEFTMKVSGSSGAGSVGGVGRAKGASSGGGFSLPSVGGTTAAGAAAGAQGVTGVASVDALLAMQAVGGPLEGRRRAVKRAGRILDVLDEVKMAMLDGGLSASQLQKLARAVRDQRDSTDDPQLEALLDQIETRAAVELAKFEMSRKAMA</sequence>
<keyword evidence="1" id="KW-0966">Cell projection</keyword>
<proteinExistence type="predicted"/>
<reference evidence="1" key="1">
    <citation type="submission" date="2024-06" db="EMBL/GenBank/DDBJ databases">
        <title>Caulobacter inopinatus, sp. nov.</title>
        <authorList>
            <person name="Donachie S.P."/>
        </authorList>
    </citation>
    <scope>NUCLEOTIDE SEQUENCE</scope>
    <source>
        <strain evidence="1">73W</strain>
    </source>
</reference>
<dbReference type="InterPro" id="IPR019704">
    <property type="entry name" value="Flagellar_assmbl_FliX_class2"/>
</dbReference>